<dbReference type="AlphaFoldDB" id="A0A1T5B3N5"/>
<dbReference type="Pfam" id="PF04773">
    <property type="entry name" value="FecR"/>
    <property type="match status" value="1"/>
</dbReference>
<evidence type="ECO:0000259" key="3">
    <source>
        <dbReference type="Pfam" id="PF16344"/>
    </source>
</evidence>
<protein>
    <submittedName>
        <fullName evidence="4">FecR family protein</fullName>
    </submittedName>
</protein>
<keyword evidence="1" id="KW-0472">Membrane</keyword>
<keyword evidence="1" id="KW-1133">Transmembrane helix</keyword>
<reference evidence="5" key="1">
    <citation type="submission" date="2017-02" db="EMBL/GenBank/DDBJ databases">
        <authorList>
            <person name="Varghese N."/>
            <person name="Submissions S."/>
        </authorList>
    </citation>
    <scope>NUCLEOTIDE SEQUENCE [LARGE SCALE GENOMIC DNA]</scope>
    <source>
        <strain evidence="5">DSM 24967</strain>
    </source>
</reference>
<dbReference type="Pfam" id="PF16344">
    <property type="entry name" value="FecR_C"/>
    <property type="match status" value="1"/>
</dbReference>
<keyword evidence="1" id="KW-0812">Transmembrane</keyword>
<accession>A0A1T5B3N5</accession>
<dbReference type="EMBL" id="FUYQ01000005">
    <property type="protein sequence ID" value="SKB41862.1"/>
    <property type="molecule type" value="Genomic_DNA"/>
</dbReference>
<feature type="domain" description="Protein FecR C-terminal" evidence="3">
    <location>
        <begin position="294"/>
        <end position="360"/>
    </location>
</feature>
<dbReference type="PANTHER" id="PTHR30273:SF2">
    <property type="entry name" value="PROTEIN FECR"/>
    <property type="match status" value="1"/>
</dbReference>
<dbReference type="InterPro" id="IPR012373">
    <property type="entry name" value="Ferrdict_sens_TM"/>
</dbReference>
<keyword evidence="5" id="KW-1185">Reference proteome</keyword>
<evidence type="ECO:0000313" key="5">
    <source>
        <dbReference type="Proteomes" id="UP000190852"/>
    </source>
</evidence>
<feature type="domain" description="FecR protein" evidence="2">
    <location>
        <begin position="157"/>
        <end position="251"/>
    </location>
</feature>
<proteinExistence type="predicted"/>
<dbReference type="RefSeq" id="WP_079682713.1">
    <property type="nucleotide sequence ID" value="NZ_FUYQ01000005.1"/>
</dbReference>
<gene>
    <name evidence="4" type="ORF">SAMN05660349_01059</name>
</gene>
<dbReference type="InterPro" id="IPR032508">
    <property type="entry name" value="FecR_C"/>
</dbReference>
<evidence type="ECO:0000259" key="2">
    <source>
        <dbReference type="Pfam" id="PF04773"/>
    </source>
</evidence>
<dbReference type="Proteomes" id="UP000190852">
    <property type="component" value="Unassembled WGS sequence"/>
</dbReference>
<feature type="transmembrane region" description="Helical" evidence="1">
    <location>
        <begin position="60"/>
        <end position="82"/>
    </location>
</feature>
<dbReference type="Gene3D" id="3.55.50.30">
    <property type="match status" value="1"/>
</dbReference>
<sequence length="363" mass="41435">MRRQNSNRKSKNELFFQQLEKRLSSFKLYERNKYSEGEDEVWKKIQEGIITQKRAKVKRLVYLVISSAACLLFLLGIANHLIPFASLIDKEIRLADVPIPDIASDSIMLYTSPDNFLKVEDHSSITYNKEGSVLVKSKTIAHIDHKKEAKGKLFNQIIVPPGKRTNVVFADGTKICVNAGTRVVYPEVFSDDSREIYVEGEIYLEVFRDESRPFIVRTEKMNVRVLGTTFNISAYKNQTESSVVLVEGKVEVELINKQKIKVSPNEMVLLSGGEMNKKIVDVYDYISWKDNLLKLNAEPLHKVLYKLSNYYGRKILFDNTLASIPISGKLDLRDNLEDVINILAETAPIIITNTDDTIIVKKK</sequence>
<organism evidence="4 5">
    <name type="scientific">Parabacteroides chartae</name>
    <dbReference type="NCBI Taxonomy" id="1037355"/>
    <lineage>
        <taxon>Bacteria</taxon>
        <taxon>Pseudomonadati</taxon>
        <taxon>Bacteroidota</taxon>
        <taxon>Bacteroidia</taxon>
        <taxon>Bacteroidales</taxon>
        <taxon>Tannerellaceae</taxon>
        <taxon>Parabacteroides</taxon>
    </lineage>
</organism>
<evidence type="ECO:0000313" key="4">
    <source>
        <dbReference type="EMBL" id="SKB41862.1"/>
    </source>
</evidence>
<dbReference type="InterPro" id="IPR006860">
    <property type="entry name" value="FecR"/>
</dbReference>
<dbReference type="FunFam" id="2.60.120.1440:FF:000001">
    <property type="entry name" value="Putative anti-sigma factor"/>
    <property type="match status" value="1"/>
</dbReference>
<dbReference type="Gene3D" id="2.60.120.1440">
    <property type="match status" value="1"/>
</dbReference>
<dbReference type="PANTHER" id="PTHR30273">
    <property type="entry name" value="PERIPLASMIC SIGNAL SENSOR AND SIGMA FACTOR ACTIVATOR FECR-RELATED"/>
    <property type="match status" value="1"/>
</dbReference>
<name>A0A1T5B3N5_9BACT</name>
<evidence type="ECO:0000256" key="1">
    <source>
        <dbReference type="SAM" id="Phobius"/>
    </source>
</evidence>
<dbReference type="GO" id="GO:0016989">
    <property type="term" value="F:sigma factor antagonist activity"/>
    <property type="evidence" value="ECO:0007669"/>
    <property type="project" value="TreeGrafter"/>
</dbReference>